<gene>
    <name evidence="1" type="ORF">TTAC_LOCUS8636</name>
</gene>
<dbReference type="EMBL" id="UYWX01020551">
    <property type="protein sequence ID" value="VDM33253.1"/>
    <property type="molecule type" value="Genomic_DNA"/>
</dbReference>
<proteinExistence type="predicted"/>
<reference evidence="1 2" key="2">
    <citation type="submission" date="2018-11" db="EMBL/GenBank/DDBJ databases">
        <authorList>
            <consortium name="Pathogen Informatics"/>
        </authorList>
    </citation>
    <scope>NUCLEOTIDE SEQUENCE [LARGE SCALE GENOMIC DNA]</scope>
</reference>
<name>A0A0R3X5C1_HYDTA</name>
<evidence type="ECO:0000313" key="1">
    <source>
        <dbReference type="EMBL" id="VDM33253.1"/>
    </source>
</evidence>
<keyword evidence="2" id="KW-1185">Reference proteome</keyword>
<accession>A0A0R3X5C1</accession>
<dbReference type="AlphaFoldDB" id="A0A0R3X5C1"/>
<protein>
    <submittedName>
        <fullName evidence="3">C2H2-type domain-containing protein</fullName>
    </submittedName>
</protein>
<sequence length="475" mass="52062">MSTVPPVPQWTHDLSKMTQNDFQSICKLVLPNAVASEGKPTSEGVDKSGFLKSPVMKREDEFSSPPKTLGRFVHFLRCSICGLESINKTRFDSHLPCSQRGNADHRYYLHTCSACFACSTSRNLMDEHIDLFHKGTQSSSPLRFASPLISPPHTCASFARIVERGEERREQEEEEEAEACHFSPFPSLLLHPPKKNSIYAPYLPEQRFLKSVLKTVLAATVCVQVHNLSERKEYACFGITARQAELIRTQEVLHPAALTTSTSPSVLSSTLVATTTSGSSPLCRRPNRPFEFASDGFKRSDDNGCLDLRTSATAITTMTAAAAAAAACTVAGEEQTRSGVEYLKKCHICGADLAGSVDALTRHLTFVHLIPMPLMLGGGWDIPSLMAVSNSLGQNSPSERLPQLSFPFGQFDTMPQQTPPPLPLGSKTFFGLNFDLPPLSLLDQNGEAGPRHLSTSEPEFKRARIDHPLGESIYI</sequence>
<dbReference type="Proteomes" id="UP000274429">
    <property type="component" value="Unassembled WGS sequence"/>
</dbReference>
<evidence type="ECO:0000313" key="2">
    <source>
        <dbReference type="Proteomes" id="UP000274429"/>
    </source>
</evidence>
<organism evidence="3">
    <name type="scientific">Hydatigena taeniaeformis</name>
    <name type="common">Feline tapeworm</name>
    <name type="synonym">Taenia taeniaeformis</name>
    <dbReference type="NCBI Taxonomy" id="6205"/>
    <lineage>
        <taxon>Eukaryota</taxon>
        <taxon>Metazoa</taxon>
        <taxon>Spiralia</taxon>
        <taxon>Lophotrochozoa</taxon>
        <taxon>Platyhelminthes</taxon>
        <taxon>Cestoda</taxon>
        <taxon>Eucestoda</taxon>
        <taxon>Cyclophyllidea</taxon>
        <taxon>Taeniidae</taxon>
        <taxon>Hydatigera</taxon>
    </lineage>
</organism>
<evidence type="ECO:0000313" key="3">
    <source>
        <dbReference type="WBParaSite" id="TTAC_0000865101-mRNA-1"/>
    </source>
</evidence>
<dbReference type="OrthoDB" id="6271899at2759"/>
<dbReference type="STRING" id="6205.A0A0R3X5C1"/>
<reference evidence="3" key="1">
    <citation type="submission" date="2017-02" db="UniProtKB">
        <authorList>
            <consortium name="WormBaseParasite"/>
        </authorList>
    </citation>
    <scope>IDENTIFICATION</scope>
</reference>
<dbReference type="WBParaSite" id="TTAC_0000865101-mRNA-1">
    <property type="protein sequence ID" value="TTAC_0000865101-mRNA-1"/>
    <property type="gene ID" value="TTAC_0000865101"/>
</dbReference>